<feature type="domain" description="PKD" evidence="18">
    <location>
        <begin position="1167"/>
        <end position="1239"/>
    </location>
</feature>
<feature type="region of interest" description="Disordered" evidence="15">
    <location>
        <begin position="3634"/>
        <end position="3674"/>
    </location>
</feature>
<evidence type="ECO:0000259" key="18">
    <source>
        <dbReference type="PROSITE" id="PS50093"/>
    </source>
</evidence>
<sequence length="3910" mass="430088">MPYRNGQTVSKRKHGVYFSNFGFFSSLLFSLCCLEAWGSFGMCSPCPRNCSCTVVGPQNSSVVNCSNKGLDWGPSAVDLPSDTKILDLSRNRIQSIHASLFDHLTSLKELYLQNNRLTALPRRAFGYRSLAVLDLSNNQITTIDDRICDHLFNLTEIDLSSNPFVCDCSLYRLVSWLQERGVRMRRPNSMLCHQPPHVKNQPLLNVSLLTCGLNYAGCLQDEQHKGGSELVIFSYSTPGNFSREECNTHCFREAQRYGGLGAHRECLCSTNSEPNLLSEAQCTAACTDAQVMKQCGWTVAPEVFQVGLSASLSSPRVSVHSEAVLSVSSSVLSVSYSWDFGDLSPRVNSSTPNSTVRHKYALPGRYTGRVGVTAGQREVAAAGEVSVALPPRLELHCPATLVANHSLNTMLVNWGGVGVSADWRILKDRKEVARGESRIYTHTHPGRYTGRVGVTAGQREVAAAGEVSVALPPRLELHCPATLVANHSLNTMLVNWGGVGVSADWRILKDRKEVARASPFCPPDAVRHEESSRCFQLVAGEHSWQDARQQCVSRGGDLAVVRSQSIRNLLAPHVTQERGVWLGLSDVDTPGSLRWVDGSEAAPGEEGSRDRATATILRGNVCVSLEHTGLHSPHRCAATRAFVCQFTKLVGVPDAGFFMVGTHVFNIHRPLSSVSPVQSQGPDMPSKSLEFLLFPGLSFVQTARLSSLELLTQQLSSDTQVHFQVYRPRCQEPDKHLLLPVCQDVDEVANATVRPPPACPPLQQWCPFQERCRPLDSPCHHTSCFNSSGSEPYCLVGEVVFTLPAGPSAHQLVQEELEDLMVYPGDFIALQHDAGPGSLLHCAPDPSSPWRQSVLSINHSDWISANSPLKATDTKRWAHDSVCLLRVLHVGQSQLNLTGPLFSTGLPQPGDYSLEVAVNDPDFPVNTTCLFHVVPPLGLSVIHPTNQNGTVYFHPNQTSVLVRVHSQHRANISCQGSNDTFHFEQFCPQDLVAKVAECRQTDPDNETWFAWVDLHLAESPDPVAVELTAKSEVTTDSLSIQAQVELPLWGLQIKPHPSQRVLMLSVVSYKAMVEGGTDPNFKWTVDDKPYFTYYNTVFNVIYQNAAVYKLTVTAMNHVSSQTEHFNVTVDRMNPMGDITVLGVPSIVTQGSNLSLSASVTVDISVNATFRWSFGDGGYQTHLHKPPYDHVTPATSDPTIKQIYLQDNVSYVYAQPGEYTLLVSVSNRYENKTQKVDVYVFSILTLVEIETEPKVLQAGKSAEFEAHPWPSPYGIVYTWDFGDNVTRLQGRERRVSHAYARSGVYNVCVTVNNTISTTGTCTMMMVFEEIEGLKGQSSGPTEFNTPMVITAHLLAGNNVTWSFDMGDGKVLPSMEPRIKHTYIKDGNYSVNITATNAVSSQWRVIPVHVFVLQVLWLEPAGCIQESTDVTFRAFVSGNASTYHYGWSFGDGTHNETLFGSPEITHSFSGSGEYHLSLLLSSGVNRANFYAWVCVQPAVSSVSLQPLRSHVKLGEESKFTAVAFPAFHYTYLWDFGTGDSRGPVQGAADMAFTYRNPGQYLVMVTVLNNISCSNDTIIMEVQQPVGPLLIMHNGTKENNLTLDQGYTFEAHSDSIDVQYTWNFGDGNVLNGSKVTHSYNRSGNFNVTLLGHNAVSSNRTTRLLSVLTPIQGLTVNASVVNVPLNASVNFEAHLHQGDRVRFSWILCDRCTSIPGSNIMYYTFRSVGTFNVIVTASNDIGTAQGSILIFVQRELEGLQIIADELGEKRCCYATNQILHLHASLREGTNMSFSWNILKEQETTPPLNYSGKTIDLNFSTPGTREIFLISTNLLGQLSVNKSIRFLDPVCELTLEISPNPVAVNTHTNMSVSVSGGTDLQYNWTADGVLLDWFDSFIHHSFESPGMKQVTVEVSNEVSSEIISKWISVQQPISGVWFSASNVTEQNFVASGVNVTFRGEVSLGTNVSWTWLLPSGRRTGRPVTSYFFPEPGNFSVTLNATNDISKKALSRDFIVQNRIQGLNLKTSKVIAAVGENVEFTISIASGTSVNFLLSISGDASVELQNMTYLHQFTRVDPYIVNLTAFNQVSSERKSLHVEVMEPVKELSIVNCCEPAIPVGVAKTFIANIETGKPVTFLWTFDLHYTATQKTFWSKEVTYTPTEPGTLIIFIRAFNLLDPSGLNISKTVQVQNILKSATLEAQPRDTFINKVVSFHLAVSPRNSRATFQWDFGDGKDYFSTTSSLSHTYSLPGQYLVKVNASNFVSWVLTEIEVNIRVLACEEPEVQVKQAPKLAIWRYQPTLVEANVDLKGCDHYRVEYLWEVLAAKDCHDDDDTKAPTKMALPPEVDAQRIQLSVPKMALPTGNYTLVFSLAYEGVPLRKAACLQLSVISGRLVPIIEGGTYRVWSKTHDLLLSGEQSYDPNVGLESPSLLSYHWECESTTKGLSKCPALDLGSSGPVLGIAGSALEVEVEYTFRLTVSQEGMPSESTVQRVLVQSGRIPMVSLECVSCKAQSIYEVSQSSKVYLAGTCSNCQGSHRGRWTARTQSNETLVLDSSTTTTGSEGMRLVLRQGILRDGESYVFSLHIADDDMDHVGVAYIELRSNMPPSGGVCSLWADGPGPHVRTLLDKVYFNCTGYADLDESPSPLLYSLLLHRCSESSYCEEFCVYKGTSPEHSTFLPPGFSSARHRVAALITVEDHQGAFITALNKSMEVVLPEAPAGYSSLAHWLSDLTGTTLKDLLKQGDSQRVRELSLALITVLNEYEKTRPSVVVTRAERQYRVSVRGNITRALTALDLTTVNDIQQTSAALAQCTAVSREFVCEECQNSTLDKLESMLEILQTDTKQGTVTPTEIADNILNIMGDLIHQVSQAAAAGMALDAEDRGSLLSLTTSPMQEDQHPLRVAAKAYTLSSELMRILMHSRVLNEEPLILRGDEIAAAGKRADPQSLLCYGTSDPSPECRRFSIPRTFNTSLSRAAAGRDSSGGTGGFGAGARASPGVVQLLFQVEPNPFPFNYVANYTVSTEVASMEFCTENGTQIPISNLDESQAITVAIKNGSTAGLDGTASEERLRPAGSFNVSRCSHVLVRVDAGNTNRQAGLFIQLNFTILEEDSEEREADPAIVAYLNSSHWPNEFNCSARKSIRLSMTQGFVVYMLFLLVVLLLNYADSATDTQRLQLRSQLQQRLQSLDFNNINSREDVWPWLADSLLPQLLDGSALMRDTGSVLLGTPRLRQLRAPAACPTGGSFPGSSWFGCGVRDHAVGWTGPGSRLSPNWTLSSAESGGAWHWGQAWVYGSGGFVQEVTTSMDVSKALIQHLQTHQWLDPLTRALFVEFSVYNTNSNLLAVLTFLLEFPVSEHVQASLDLKTCRLHRLSQGLDLPLLLTVVLLALVLFFCVREGASVLREGRLYLVRMWNVAGVCSLALALCVAALHLARAAYADRQWDAFLRRRHSFTDFYGLAQQSQAMSALSALLLFLLVLKASHQLRFLREWAVFGRTLRRSLHELLAASVALLILLLAYSYTGHLLFHSVLRGYGSVGSVFLALLGSGGRALVSWYPLSPSASSGWGVLFHSSFAVLKLVLLWLVTSALLRNYRCAREELYRPVVDLQDYEMVELFLRRLKIWMGLSRTKEFRHKVRFEGMELPPSRSSSTSDCKSLCLPPIDTPEGPPSPDSVDGSSEASWRPMSWSPCSLVEAPGQSVVLGALGAVVGGHSWKERAEMEATLRRLLPTFEALLLQLDRVTMATEEVYRTECRLERLQRRSRSRSRSTARKCSQGTRTSSRAEDSAGPRRQPPRKSPHKGNTQKPLGAEASSHQDSGSPVISHAPRSSPDSVPAPAAASSPVPGTPAPGPGSTPPPVPRSLDWDTSSDREGRTPSSLFRHPAHTTIVPIRKRKHKPPPLKNKVHPNPDRPVSGHSKP</sequence>
<evidence type="ECO:0000256" key="10">
    <source>
        <dbReference type="ARBA" id="ARBA00023069"/>
    </source>
</evidence>
<dbReference type="RefSeq" id="XP_031419662.1">
    <property type="nucleotide sequence ID" value="XM_031563802.1"/>
</dbReference>
<organism evidence="21 22">
    <name type="scientific">Clupea harengus</name>
    <name type="common">Atlantic herring</name>
    <dbReference type="NCBI Taxonomy" id="7950"/>
    <lineage>
        <taxon>Eukaryota</taxon>
        <taxon>Metazoa</taxon>
        <taxon>Chordata</taxon>
        <taxon>Craniata</taxon>
        <taxon>Vertebrata</taxon>
        <taxon>Euteleostomi</taxon>
        <taxon>Actinopterygii</taxon>
        <taxon>Neopterygii</taxon>
        <taxon>Teleostei</taxon>
        <taxon>Clupei</taxon>
        <taxon>Clupeiformes</taxon>
        <taxon>Clupeoidei</taxon>
        <taxon>Clupeidae</taxon>
        <taxon>Clupea</taxon>
    </lineage>
</organism>
<evidence type="ECO:0000256" key="6">
    <source>
        <dbReference type="ARBA" id="ARBA00022692"/>
    </source>
</evidence>
<keyword evidence="4" id="KW-1003">Cell membrane</keyword>
<protein>
    <submittedName>
        <fullName evidence="22">Polycystin-1</fullName>
    </submittedName>
</protein>
<name>A0A6P8F940_CLUHA</name>
<accession>A0A6P8F940</accession>
<dbReference type="InterPro" id="IPR013122">
    <property type="entry name" value="PKD1_2_channel"/>
</dbReference>
<keyword evidence="10" id="KW-0969">Cilium</keyword>
<dbReference type="PROSITE" id="PS51450">
    <property type="entry name" value="LRR"/>
    <property type="match status" value="1"/>
</dbReference>
<dbReference type="CTD" id="100149562"/>
<dbReference type="FunFam" id="2.60.40.10:FF:000825">
    <property type="entry name" value="Polycystin 1, transient receptor potential channel interacting"/>
    <property type="match status" value="1"/>
</dbReference>
<evidence type="ECO:0000256" key="12">
    <source>
        <dbReference type="ARBA" id="ARBA00023157"/>
    </source>
</evidence>
<feature type="domain" description="PKD" evidence="18">
    <location>
        <begin position="1354"/>
        <end position="1399"/>
    </location>
</feature>
<dbReference type="PRINTS" id="PR00500">
    <property type="entry name" value="POLYCYSTIN1"/>
</dbReference>
<dbReference type="Pfam" id="PF02010">
    <property type="entry name" value="REJ"/>
    <property type="match status" value="1"/>
</dbReference>
<keyword evidence="13" id="KW-0325">Glycoprotein</keyword>
<dbReference type="GO" id="GO:0005261">
    <property type="term" value="F:monoatomic cation channel activity"/>
    <property type="evidence" value="ECO:0007669"/>
    <property type="project" value="TreeGrafter"/>
</dbReference>
<dbReference type="SMART" id="SM00034">
    <property type="entry name" value="CLECT"/>
    <property type="match status" value="1"/>
</dbReference>
<keyword evidence="21" id="KW-1185">Reference proteome</keyword>
<dbReference type="Pfam" id="PF00059">
    <property type="entry name" value="Lectin_C"/>
    <property type="match status" value="1"/>
</dbReference>
<dbReference type="InterPro" id="IPR001304">
    <property type="entry name" value="C-type_lectin-like"/>
</dbReference>
<evidence type="ECO:0000256" key="14">
    <source>
        <dbReference type="ARBA" id="ARBA00023273"/>
    </source>
</evidence>
<dbReference type="Pfam" id="PF13855">
    <property type="entry name" value="LRR_8"/>
    <property type="match status" value="1"/>
</dbReference>
<comment type="subcellular location">
    <subcellularLocation>
        <location evidence="2">Cell membrane</location>
        <topology evidence="2">Multi-pass membrane protein</topology>
    </subcellularLocation>
    <subcellularLocation>
        <location evidence="1">Cell projection</location>
        <location evidence="1">Cilium</location>
    </subcellularLocation>
</comment>
<keyword evidence="8" id="KW-0677">Repeat</keyword>
<feature type="compositionally biased region" description="Basic residues" evidence="15">
    <location>
        <begin position="3752"/>
        <end position="3762"/>
    </location>
</feature>
<dbReference type="SUPFAM" id="SSF56436">
    <property type="entry name" value="C-type lectin-like"/>
    <property type="match status" value="1"/>
</dbReference>
<keyword evidence="14" id="KW-0966">Cell projection</keyword>
<dbReference type="Pfam" id="PF20519">
    <property type="entry name" value="Polycystin_dom"/>
    <property type="match status" value="1"/>
</dbReference>
<dbReference type="Gene3D" id="3.80.10.10">
    <property type="entry name" value="Ribonuclease Inhibitor"/>
    <property type="match status" value="1"/>
</dbReference>
<evidence type="ECO:0000256" key="13">
    <source>
        <dbReference type="ARBA" id="ARBA00023180"/>
    </source>
</evidence>
<feature type="region of interest" description="Disordered" evidence="15">
    <location>
        <begin position="3750"/>
        <end position="3910"/>
    </location>
</feature>
<keyword evidence="7" id="KW-0732">Signal</keyword>
<feature type="domain" description="PKD" evidence="18">
    <location>
        <begin position="1948"/>
        <end position="2010"/>
    </location>
</feature>
<evidence type="ECO:0000256" key="16">
    <source>
        <dbReference type="SAM" id="Phobius"/>
    </source>
</evidence>
<feature type="transmembrane region" description="Helical" evidence="16">
    <location>
        <begin position="3371"/>
        <end position="3388"/>
    </location>
</feature>
<feature type="domain" description="WSC" evidence="20">
    <location>
        <begin position="212"/>
        <end position="307"/>
    </location>
</feature>
<dbReference type="SMART" id="SM00089">
    <property type="entry name" value="PKD"/>
    <property type="match status" value="14"/>
</dbReference>
<keyword evidence="9 16" id="KW-1133">Transmembrane helix</keyword>
<feature type="compositionally biased region" description="Low complexity" evidence="15">
    <location>
        <begin position="3817"/>
        <end position="3835"/>
    </location>
</feature>
<dbReference type="InterPro" id="IPR002859">
    <property type="entry name" value="PKD/REJ-like"/>
</dbReference>
<feature type="transmembrane region" description="Helical" evidence="16">
    <location>
        <begin position="3560"/>
        <end position="3582"/>
    </location>
</feature>
<dbReference type="FunFam" id="2.60.40.10:FF:002088">
    <property type="entry name" value="Polycystic kidney disease 1a"/>
    <property type="match status" value="1"/>
</dbReference>
<dbReference type="OrthoDB" id="6022660at2759"/>
<dbReference type="InterPro" id="IPR003591">
    <property type="entry name" value="Leu-rich_rpt_typical-subtyp"/>
</dbReference>
<keyword evidence="5" id="KW-0433">Leucine-rich repeat</keyword>
<dbReference type="Gene3D" id="3.10.100.10">
    <property type="entry name" value="Mannose-Binding Protein A, subunit A"/>
    <property type="match status" value="1"/>
</dbReference>
<comment type="similarity">
    <text evidence="3">Belongs to the polycystin family.</text>
</comment>
<feature type="compositionally biased region" description="Pro residues" evidence="15">
    <location>
        <begin position="3654"/>
        <end position="3663"/>
    </location>
</feature>
<evidence type="ECO:0000256" key="8">
    <source>
        <dbReference type="ARBA" id="ARBA00022737"/>
    </source>
</evidence>
<dbReference type="InterPro" id="IPR002889">
    <property type="entry name" value="WSC_carb-bd"/>
</dbReference>
<feature type="transmembrane region" description="Helical" evidence="16">
    <location>
        <begin position="3493"/>
        <end position="3513"/>
    </location>
</feature>
<dbReference type="PROSITE" id="PS50041">
    <property type="entry name" value="C_TYPE_LECTIN_2"/>
    <property type="match status" value="1"/>
</dbReference>
<dbReference type="InterPro" id="IPR000372">
    <property type="entry name" value="LRRNT"/>
</dbReference>
<dbReference type="SUPFAM" id="SSF49299">
    <property type="entry name" value="PKD domain"/>
    <property type="match status" value="12"/>
</dbReference>
<feature type="domain" description="PKD" evidence="18">
    <location>
        <begin position="2188"/>
        <end position="2275"/>
    </location>
</feature>
<dbReference type="InterPro" id="IPR046791">
    <property type="entry name" value="Polycystin_dom"/>
</dbReference>
<evidence type="ECO:0000259" key="17">
    <source>
        <dbReference type="PROSITE" id="PS50041"/>
    </source>
</evidence>
<evidence type="ECO:0000313" key="21">
    <source>
        <dbReference type="Proteomes" id="UP000515152"/>
    </source>
</evidence>
<dbReference type="SUPFAM" id="SSF52058">
    <property type="entry name" value="L domain-like"/>
    <property type="match status" value="1"/>
</dbReference>
<evidence type="ECO:0000256" key="3">
    <source>
        <dbReference type="ARBA" id="ARBA00007200"/>
    </source>
</evidence>
<feature type="domain" description="C-type lectin" evidence="17">
    <location>
        <begin position="530"/>
        <end position="645"/>
    </location>
</feature>
<evidence type="ECO:0000256" key="1">
    <source>
        <dbReference type="ARBA" id="ARBA00004138"/>
    </source>
</evidence>
<dbReference type="NCBIfam" id="TIGR00864">
    <property type="entry name" value="PCC"/>
    <property type="match status" value="1"/>
</dbReference>
<evidence type="ECO:0000256" key="4">
    <source>
        <dbReference type="ARBA" id="ARBA00022475"/>
    </source>
</evidence>
<dbReference type="GO" id="GO:0006816">
    <property type="term" value="P:calcium ion transport"/>
    <property type="evidence" value="ECO:0007669"/>
    <property type="project" value="TreeGrafter"/>
</dbReference>
<dbReference type="InterPro" id="IPR016186">
    <property type="entry name" value="C-type_lectin-like/link_sf"/>
</dbReference>
<dbReference type="GeneID" id="105896279"/>
<dbReference type="PROSITE" id="PS50093">
    <property type="entry name" value="PKD"/>
    <property type="match status" value="9"/>
</dbReference>
<feature type="domain" description="PKD" evidence="18">
    <location>
        <begin position="1270"/>
        <end position="1319"/>
    </location>
</feature>
<feature type="transmembrane region" description="Helical" evidence="16">
    <location>
        <begin position="3525"/>
        <end position="3548"/>
    </location>
</feature>
<feature type="compositionally biased region" description="Polar residues" evidence="15">
    <location>
        <begin position="3763"/>
        <end position="3772"/>
    </location>
</feature>
<proteinExistence type="inferred from homology"/>
<dbReference type="InterPro" id="IPR013783">
    <property type="entry name" value="Ig-like_fold"/>
</dbReference>
<feature type="domain" description="PKD" evidence="18">
    <location>
        <begin position="1427"/>
        <end position="1500"/>
    </location>
</feature>
<evidence type="ECO:0000256" key="11">
    <source>
        <dbReference type="ARBA" id="ARBA00023136"/>
    </source>
</evidence>
<dbReference type="SMART" id="SM00369">
    <property type="entry name" value="LRR_TYP"/>
    <property type="match status" value="3"/>
</dbReference>
<evidence type="ECO:0000256" key="15">
    <source>
        <dbReference type="SAM" id="MobiDB-lite"/>
    </source>
</evidence>
<evidence type="ECO:0000313" key="22">
    <source>
        <dbReference type="RefSeq" id="XP_031419662.1"/>
    </source>
</evidence>
<evidence type="ECO:0000259" key="19">
    <source>
        <dbReference type="PROSITE" id="PS51111"/>
    </source>
</evidence>
<evidence type="ECO:0000256" key="2">
    <source>
        <dbReference type="ARBA" id="ARBA00004651"/>
    </source>
</evidence>
<gene>
    <name evidence="22" type="primary">pkd1a</name>
</gene>
<dbReference type="CDD" id="cd00146">
    <property type="entry name" value="PKD"/>
    <property type="match status" value="11"/>
</dbReference>
<keyword evidence="6 16" id="KW-0812">Transmembrane</keyword>
<evidence type="ECO:0000259" key="20">
    <source>
        <dbReference type="PROSITE" id="PS51212"/>
    </source>
</evidence>
<dbReference type="Pfam" id="PF00801">
    <property type="entry name" value="PKD"/>
    <property type="match status" value="12"/>
</dbReference>
<dbReference type="InterPro" id="IPR006228">
    <property type="entry name" value="Polycystin_cat"/>
</dbReference>
<dbReference type="InterPro" id="IPR001611">
    <property type="entry name" value="Leu-rich_rpt"/>
</dbReference>
<dbReference type="GO" id="GO:0005929">
    <property type="term" value="C:cilium"/>
    <property type="evidence" value="ECO:0007669"/>
    <property type="project" value="UniProtKB-SubCell"/>
</dbReference>
<feature type="transmembrane region" description="Helical" evidence="16">
    <location>
        <begin position="21"/>
        <end position="40"/>
    </location>
</feature>
<dbReference type="InterPro" id="IPR016187">
    <property type="entry name" value="CTDL_fold"/>
</dbReference>
<dbReference type="PROSITE" id="PS51212">
    <property type="entry name" value="WSC"/>
    <property type="match status" value="1"/>
</dbReference>
<dbReference type="InterPro" id="IPR000601">
    <property type="entry name" value="PKD_dom"/>
</dbReference>
<feature type="compositionally biased region" description="Basic residues" evidence="15">
    <location>
        <begin position="3882"/>
        <end position="3896"/>
    </location>
</feature>
<dbReference type="InterPro" id="IPR000483">
    <property type="entry name" value="Cys-rich_flank_reg_C"/>
</dbReference>
<dbReference type="Pfam" id="PF08016">
    <property type="entry name" value="PKD_channel"/>
    <property type="match status" value="1"/>
</dbReference>
<dbReference type="GO" id="GO:0005886">
    <property type="term" value="C:plasma membrane"/>
    <property type="evidence" value="ECO:0007669"/>
    <property type="project" value="UniProtKB-SubCell"/>
</dbReference>
<keyword evidence="11 16" id="KW-0472">Membrane</keyword>
<dbReference type="PANTHER" id="PTHR46730:SF3">
    <property type="entry name" value="POLYCYSTIN-1"/>
    <property type="match status" value="1"/>
</dbReference>
<evidence type="ECO:0000256" key="7">
    <source>
        <dbReference type="ARBA" id="ARBA00022729"/>
    </source>
</evidence>
<dbReference type="Gene3D" id="2.60.40.10">
    <property type="entry name" value="Immunoglobulins"/>
    <property type="match status" value="8"/>
</dbReference>
<dbReference type="SMART" id="SM00082">
    <property type="entry name" value="LRRCT"/>
    <property type="match status" value="1"/>
</dbReference>
<dbReference type="InterPro" id="IPR014010">
    <property type="entry name" value="REJ_dom"/>
</dbReference>
<dbReference type="InterPro" id="IPR022409">
    <property type="entry name" value="PKD/Chitinase_dom"/>
</dbReference>
<feature type="domain" description="PKD" evidence="18">
    <location>
        <begin position="334"/>
        <end position="387"/>
    </location>
</feature>
<dbReference type="Proteomes" id="UP000515152">
    <property type="component" value="Chromosome 26"/>
</dbReference>
<dbReference type="InterPro" id="IPR032675">
    <property type="entry name" value="LRR_dom_sf"/>
</dbReference>
<dbReference type="CDD" id="cd00037">
    <property type="entry name" value="CLECT"/>
    <property type="match status" value="1"/>
</dbReference>
<feature type="transmembrane region" description="Helical" evidence="16">
    <location>
        <begin position="3408"/>
        <end position="3430"/>
    </location>
</feature>
<reference evidence="22" key="1">
    <citation type="submission" date="2025-08" db="UniProtKB">
        <authorList>
            <consortium name="RefSeq"/>
        </authorList>
    </citation>
    <scope>IDENTIFICATION</scope>
</reference>
<dbReference type="InterPro" id="IPR000434">
    <property type="entry name" value="PC1"/>
</dbReference>
<feature type="domain" description="PKD" evidence="18">
    <location>
        <begin position="1605"/>
        <end position="1670"/>
    </location>
</feature>
<feature type="transmembrane region" description="Helical" evidence="16">
    <location>
        <begin position="3139"/>
        <end position="3159"/>
    </location>
</feature>
<feature type="domain" description="REJ" evidence="19">
    <location>
        <begin position="2273"/>
        <end position="2985"/>
    </location>
</feature>
<feature type="compositionally biased region" description="Pro residues" evidence="15">
    <location>
        <begin position="3836"/>
        <end position="3851"/>
    </location>
</feature>
<dbReference type="InterPro" id="IPR035986">
    <property type="entry name" value="PKD_dom_sf"/>
</dbReference>
<keyword evidence="12" id="KW-1015">Disulfide bond</keyword>
<dbReference type="PROSITE" id="PS51111">
    <property type="entry name" value="REJ"/>
    <property type="match status" value="1"/>
</dbReference>
<feature type="domain" description="PKD" evidence="18">
    <location>
        <begin position="1523"/>
        <end position="1586"/>
    </location>
</feature>
<dbReference type="KEGG" id="char:105896279"/>
<dbReference type="SMART" id="SM00013">
    <property type="entry name" value="LRRNT"/>
    <property type="match status" value="1"/>
</dbReference>
<dbReference type="SMART" id="SM00321">
    <property type="entry name" value="WSC"/>
    <property type="match status" value="1"/>
</dbReference>
<dbReference type="PANTHER" id="PTHR46730">
    <property type="entry name" value="POLYCYSTIN-1"/>
    <property type="match status" value="1"/>
</dbReference>
<evidence type="ECO:0000256" key="5">
    <source>
        <dbReference type="ARBA" id="ARBA00022614"/>
    </source>
</evidence>
<feature type="transmembrane region" description="Helical" evidence="16">
    <location>
        <begin position="3451"/>
        <end position="3473"/>
    </location>
</feature>
<evidence type="ECO:0000256" key="9">
    <source>
        <dbReference type="ARBA" id="ARBA00022989"/>
    </source>
</evidence>